<comment type="subcellular location">
    <subcellularLocation>
        <location evidence="5">Cytoplasm</location>
    </subcellularLocation>
    <text evidence="5">May associate with membranes.</text>
</comment>
<dbReference type="InterPro" id="IPR042108">
    <property type="entry name" value="GTPase_HflX_N_sf"/>
</dbReference>
<gene>
    <name evidence="5 7" type="primary">hflX</name>
    <name evidence="7" type="ORF">JM946_28860</name>
</gene>
<keyword evidence="2 5" id="KW-0547">Nucleotide-binding</keyword>
<name>A0ABS1X6A3_9GAMM</name>
<reference evidence="7 8" key="1">
    <citation type="journal article" date="2021" name="Int. J. Syst. Evol. Microbiol.">
        <title>Steroidobacter gossypii sp. nov., isolated from soil of cotton cropping field.</title>
        <authorList>
            <person name="Huang R."/>
            <person name="Yang S."/>
            <person name="Zhen C."/>
            <person name="Liu W."/>
        </authorList>
    </citation>
    <scope>NUCLEOTIDE SEQUENCE [LARGE SCALE GENOMIC DNA]</scope>
    <source>
        <strain evidence="7 8">S1-65</strain>
    </source>
</reference>
<evidence type="ECO:0000256" key="3">
    <source>
        <dbReference type="ARBA" id="ARBA00022842"/>
    </source>
</evidence>
<dbReference type="InterPro" id="IPR016496">
    <property type="entry name" value="GTPase_HflX"/>
</dbReference>
<dbReference type="Pfam" id="PF01926">
    <property type="entry name" value="MMR_HSR1"/>
    <property type="match status" value="1"/>
</dbReference>
<evidence type="ECO:0000256" key="1">
    <source>
        <dbReference type="ARBA" id="ARBA00022723"/>
    </source>
</evidence>
<evidence type="ECO:0000313" key="8">
    <source>
        <dbReference type="Proteomes" id="UP000661077"/>
    </source>
</evidence>
<dbReference type="PRINTS" id="PR00326">
    <property type="entry name" value="GTP1OBG"/>
</dbReference>
<evidence type="ECO:0000256" key="4">
    <source>
        <dbReference type="ARBA" id="ARBA00023134"/>
    </source>
</evidence>
<dbReference type="PROSITE" id="PS51705">
    <property type="entry name" value="G_HFLX"/>
    <property type="match status" value="1"/>
</dbReference>
<comment type="caution">
    <text evidence="7">The sequence shown here is derived from an EMBL/GenBank/DDBJ whole genome shotgun (WGS) entry which is preliminary data.</text>
</comment>
<comment type="similarity">
    <text evidence="5">Belongs to the TRAFAC class OBG-HflX-like GTPase superfamily. HflX GTPase family.</text>
</comment>
<dbReference type="NCBIfam" id="NF008280">
    <property type="entry name" value="PRK11058.1"/>
    <property type="match status" value="1"/>
</dbReference>
<dbReference type="CDD" id="cd01878">
    <property type="entry name" value="HflX"/>
    <property type="match status" value="1"/>
</dbReference>
<dbReference type="Gene3D" id="3.40.50.11060">
    <property type="entry name" value="GTPase HflX, N-terminal domain"/>
    <property type="match status" value="1"/>
</dbReference>
<keyword evidence="4 5" id="KW-0342">GTP-binding</keyword>
<dbReference type="HAMAP" id="MF_00900">
    <property type="entry name" value="GTPase_HflX"/>
    <property type="match status" value="1"/>
</dbReference>
<dbReference type="Pfam" id="PF13167">
    <property type="entry name" value="GTP-bdg_N"/>
    <property type="match status" value="1"/>
</dbReference>
<feature type="domain" description="Hflx-type G" evidence="6">
    <location>
        <begin position="199"/>
        <end position="365"/>
    </location>
</feature>
<dbReference type="InterPro" id="IPR006073">
    <property type="entry name" value="GTP-bd"/>
</dbReference>
<comment type="function">
    <text evidence="5">GTPase that associates with the 50S ribosomal subunit and may have a role during protein synthesis or ribosome biogenesis.</text>
</comment>
<proteinExistence type="inferred from homology"/>
<dbReference type="Pfam" id="PF16360">
    <property type="entry name" value="GTP-bdg_M"/>
    <property type="match status" value="1"/>
</dbReference>
<comment type="subunit">
    <text evidence="5">Monomer. Associates with the 50S ribosomal subunit.</text>
</comment>
<dbReference type="Gene3D" id="3.40.50.300">
    <property type="entry name" value="P-loop containing nucleotide triphosphate hydrolases"/>
    <property type="match status" value="1"/>
</dbReference>
<keyword evidence="8" id="KW-1185">Reference proteome</keyword>
<dbReference type="InterPro" id="IPR032305">
    <property type="entry name" value="GTP-bd_M"/>
</dbReference>
<keyword evidence="1" id="KW-0479">Metal-binding</keyword>
<dbReference type="Proteomes" id="UP000661077">
    <property type="component" value="Unassembled WGS sequence"/>
</dbReference>
<dbReference type="SUPFAM" id="SSF52540">
    <property type="entry name" value="P-loop containing nucleoside triphosphate hydrolases"/>
    <property type="match status" value="1"/>
</dbReference>
<evidence type="ECO:0000259" key="6">
    <source>
        <dbReference type="PROSITE" id="PS51705"/>
    </source>
</evidence>
<dbReference type="PIRSF" id="PIRSF006809">
    <property type="entry name" value="GTP-binding_hflX_prd"/>
    <property type="match status" value="1"/>
</dbReference>
<organism evidence="7 8">
    <name type="scientific">Steroidobacter gossypii</name>
    <dbReference type="NCBI Taxonomy" id="2805490"/>
    <lineage>
        <taxon>Bacteria</taxon>
        <taxon>Pseudomonadati</taxon>
        <taxon>Pseudomonadota</taxon>
        <taxon>Gammaproteobacteria</taxon>
        <taxon>Steroidobacterales</taxon>
        <taxon>Steroidobacteraceae</taxon>
        <taxon>Steroidobacter</taxon>
    </lineage>
</organism>
<dbReference type="InterPro" id="IPR025121">
    <property type="entry name" value="GTPase_HflX_N"/>
</dbReference>
<keyword evidence="3" id="KW-0460">Magnesium</keyword>
<dbReference type="PANTHER" id="PTHR10229">
    <property type="entry name" value="GTP-BINDING PROTEIN HFLX"/>
    <property type="match status" value="1"/>
</dbReference>
<dbReference type="NCBIfam" id="TIGR03156">
    <property type="entry name" value="GTP_HflX"/>
    <property type="match status" value="1"/>
</dbReference>
<protein>
    <recommendedName>
        <fullName evidence="5">GTPase HflX</fullName>
    </recommendedName>
    <alternativeName>
        <fullName evidence="5">GTP-binding protein HflX</fullName>
    </alternativeName>
</protein>
<evidence type="ECO:0000256" key="5">
    <source>
        <dbReference type="HAMAP-Rule" id="MF_00900"/>
    </source>
</evidence>
<evidence type="ECO:0000256" key="2">
    <source>
        <dbReference type="ARBA" id="ARBA00022741"/>
    </source>
</evidence>
<dbReference type="PANTHER" id="PTHR10229:SF0">
    <property type="entry name" value="GTP-BINDING PROTEIN 6-RELATED"/>
    <property type="match status" value="1"/>
</dbReference>
<sequence>MLFERPRSGERALLVRIGLGGPPGNDELSEFEALARSAGAEVLALITGTRKVPDPRLYIGSGKADEIRTSVKQLGADLVVFDHALSPSQERNLERLFECRVLDRTGLILDIFAQRARSFEGQLQVELAQLKHIATRLVRGWTHLERQKGGIGLRGPGETQLETDRRLLAARIRTLNSRLDKVLTQRATTRRERKRAEIPTVALVGYTNAGKSTLFNRLTGAGAYAADQLFATLDPTVRRLELPDARYALLADTVGFVRDLPHELVAAFRSTLQEARESTLLLHVIDAADPNRSERIAQVNQVLSEVGAGDLPQIEIFNKADLVGEPAQVERAEDGSVRRVWLSAQTGEGTDLLIAAIGEFLGPELVHRHIVLKPEAGRARARFFAAGAVLAEQALPSGAVDLEVSMPRRAFEHLCRSEGLAEALADS</sequence>
<keyword evidence="5" id="KW-0963">Cytoplasm</keyword>
<evidence type="ECO:0000313" key="7">
    <source>
        <dbReference type="EMBL" id="MBM0108762.1"/>
    </source>
</evidence>
<dbReference type="InterPro" id="IPR030394">
    <property type="entry name" value="G_HFLX_dom"/>
</dbReference>
<dbReference type="EMBL" id="JAEVLS010000009">
    <property type="protein sequence ID" value="MBM0108762.1"/>
    <property type="molecule type" value="Genomic_DNA"/>
</dbReference>
<dbReference type="Gene3D" id="6.10.250.2860">
    <property type="match status" value="1"/>
</dbReference>
<dbReference type="InterPro" id="IPR027417">
    <property type="entry name" value="P-loop_NTPase"/>
</dbReference>
<accession>A0ABS1X6A3</accession>